<dbReference type="InterPro" id="IPR050145">
    <property type="entry name" value="Centrin_CML-like"/>
</dbReference>
<dbReference type="PANTHER" id="PTHR23050">
    <property type="entry name" value="CALCIUM BINDING PROTEIN"/>
    <property type="match status" value="1"/>
</dbReference>
<dbReference type="CDD" id="cd00051">
    <property type="entry name" value="EFh"/>
    <property type="match status" value="1"/>
</dbReference>
<feature type="domain" description="EF-hand" evidence="3">
    <location>
        <begin position="190"/>
        <end position="225"/>
    </location>
</feature>
<dbReference type="Pfam" id="PF13202">
    <property type="entry name" value="EF-hand_5"/>
    <property type="match status" value="5"/>
</dbReference>
<evidence type="ECO:0000256" key="1">
    <source>
        <dbReference type="ARBA" id="ARBA00022737"/>
    </source>
</evidence>
<dbReference type="GO" id="GO:0005509">
    <property type="term" value="F:calcium ion binding"/>
    <property type="evidence" value="ECO:0007669"/>
    <property type="project" value="InterPro"/>
</dbReference>
<evidence type="ECO:0000313" key="5">
    <source>
        <dbReference type="Proteomes" id="UP001190700"/>
    </source>
</evidence>
<dbReference type="SMART" id="SM00054">
    <property type="entry name" value="EFh"/>
    <property type="match status" value="7"/>
</dbReference>
<feature type="domain" description="EF-hand" evidence="3">
    <location>
        <begin position="4"/>
        <end position="39"/>
    </location>
</feature>
<dbReference type="Pfam" id="PF13499">
    <property type="entry name" value="EF-hand_7"/>
    <property type="match status" value="1"/>
</dbReference>
<feature type="domain" description="EF-hand" evidence="3">
    <location>
        <begin position="131"/>
        <end position="166"/>
    </location>
</feature>
<dbReference type="InterPro" id="IPR002048">
    <property type="entry name" value="EF_hand_dom"/>
</dbReference>
<keyword evidence="2" id="KW-0106">Calcium</keyword>
<name>A0AAE0ELX1_9CHLO</name>
<dbReference type="Gene3D" id="1.10.238.10">
    <property type="entry name" value="EF-hand"/>
    <property type="match status" value="6"/>
</dbReference>
<dbReference type="InterPro" id="IPR011992">
    <property type="entry name" value="EF-hand-dom_pair"/>
</dbReference>
<dbReference type="InterPro" id="IPR018247">
    <property type="entry name" value="EF_Hand_1_Ca_BS"/>
</dbReference>
<dbReference type="AlphaFoldDB" id="A0AAE0ELX1"/>
<sequence>MHQAIKESIKQLFHRCDMNKNGYLNVMELENLVTLWARSSKHYLSSVEISKYARDIIAAADHDADAHLSLPEFFHYVEVTAPHMFAELLGWQELFNCYVDQSINAMREDGLRALVREILFKLHGVEPNFITVQQHVVAVMREADVNGDGTLSFEEFMSYARDKPEFMNAAATRLAEAPGTDMSIALAESDTFKFLEQIFIRVDTNGNGILELDEIKAFVRGIQASLGLPVTEHGINQGALEILSAAGCSSSGSISFRGFTQFVNTKPEIFGQMLGWNDLFKKHADLRTQKILLPGLILLVGALLNQFGMQTDQASVSVHARELLAAADTDGDGDISYSEFIRYAMTKPELFAPTLQQLTRVQNGAVPVVSIVGSPPPIGSPSGGSLLEQRYHAARAEAGVTSPRSRRELNKRNRSANLYQENTIEGFAEQLFYRYDDDESGRLDINELKNVVKDMFLARGLPQAMDEDFINQQANLAISSAAIHNNISGTIGLSEFVLFLSNQTGLFGTLLGWHKVFEEFTGEDNESIDEGGLAKMVRKILERRQEASDPTKILRLTADIMATADADGSGDITFDEFVKFAQAHPNEFGTLLASEVNMEELQQAKRRRALSRTNSARI</sequence>
<dbReference type="SUPFAM" id="SSF47473">
    <property type="entry name" value="EF-hand"/>
    <property type="match status" value="3"/>
</dbReference>
<reference evidence="4 5" key="1">
    <citation type="journal article" date="2015" name="Genome Biol. Evol.">
        <title>Comparative Genomics of a Bacterivorous Green Alga Reveals Evolutionary Causalities and Consequences of Phago-Mixotrophic Mode of Nutrition.</title>
        <authorList>
            <person name="Burns J.A."/>
            <person name="Paasch A."/>
            <person name="Narechania A."/>
            <person name="Kim E."/>
        </authorList>
    </citation>
    <scope>NUCLEOTIDE SEQUENCE [LARGE SCALE GENOMIC DNA]</scope>
    <source>
        <strain evidence="4 5">PLY_AMNH</strain>
    </source>
</reference>
<keyword evidence="5" id="KW-1185">Reference proteome</keyword>
<evidence type="ECO:0000256" key="2">
    <source>
        <dbReference type="ARBA" id="ARBA00022837"/>
    </source>
</evidence>
<evidence type="ECO:0000313" key="4">
    <source>
        <dbReference type="EMBL" id="KAK3232582.1"/>
    </source>
</evidence>
<accession>A0AAE0ELX1</accession>
<gene>
    <name evidence="4" type="ORF">CYMTET_57086</name>
</gene>
<feature type="domain" description="EF-hand" evidence="3">
    <location>
        <begin position="552"/>
        <end position="587"/>
    </location>
</feature>
<evidence type="ECO:0000259" key="3">
    <source>
        <dbReference type="PROSITE" id="PS50222"/>
    </source>
</evidence>
<organism evidence="4 5">
    <name type="scientific">Cymbomonas tetramitiformis</name>
    <dbReference type="NCBI Taxonomy" id="36881"/>
    <lineage>
        <taxon>Eukaryota</taxon>
        <taxon>Viridiplantae</taxon>
        <taxon>Chlorophyta</taxon>
        <taxon>Pyramimonadophyceae</taxon>
        <taxon>Pyramimonadales</taxon>
        <taxon>Pyramimonadaceae</taxon>
        <taxon>Cymbomonas</taxon>
    </lineage>
</organism>
<proteinExistence type="predicted"/>
<feature type="domain" description="EF-hand" evidence="3">
    <location>
        <begin position="423"/>
        <end position="458"/>
    </location>
</feature>
<comment type="caution">
    <text evidence="4">The sequence shown here is derived from an EMBL/GenBank/DDBJ whole genome shotgun (WGS) entry which is preliminary data.</text>
</comment>
<dbReference type="Proteomes" id="UP001190700">
    <property type="component" value="Unassembled WGS sequence"/>
</dbReference>
<dbReference type="PROSITE" id="PS00018">
    <property type="entry name" value="EF_HAND_1"/>
    <property type="match status" value="6"/>
</dbReference>
<feature type="domain" description="EF-hand" evidence="3">
    <location>
        <begin position="315"/>
        <end position="350"/>
    </location>
</feature>
<dbReference type="EMBL" id="LGRX02035943">
    <property type="protein sequence ID" value="KAK3232582.1"/>
    <property type="molecule type" value="Genomic_DNA"/>
</dbReference>
<dbReference type="PROSITE" id="PS50222">
    <property type="entry name" value="EF_HAND_2"/>
    <property type="match status" value="6"/>
</dbReference>
<protein>
    <recommendedName>
        <fullName evidence="3">EF-hand domain-containing protein</fullName>
    </recommendedName>
</protein>
<keyword evidence="1" id="KW-0677">Repeat</keyword>